<accession>A0A1Q8E579</accession>
<dbReference type="EMBL" id="MSJM01000012">
    <property type="protein sequence ID" value="OLF46957.1"/>
    <property type="molecule type" value="Genomic_DNA"/>
</dbReference>
<evidence type="ECO:0000313" key="1">
    <source>
        <dbReference type="EMBL" id="OLF46957.1"/>
    </source>
</evidence>
<dbReference type="Proteomes" id="UP000186890">
    <property type="component" value="Unassembled WGS sequence"/>
</dbReference>
<dbReference type="Pfam" id="PF19673">
    <property type="entry name" value="DUF6176"/>
    <property type="match status" value="1"/>
</dbReference>
<comment type="caution">
    <text evidence="1">The sequence shown here is derived from an EMBL/GenBank/DDBJ whole genome shotgun (WGS) entry which is preliminary data.</text>
</comment>
<reference evidence="2" key="1">
    <citation type="submission" date="2016-12" db="EMBL/GenBank/DDBJ databases">
        <authorList>
            <person name="Gulvik C.A."/>
        </authorList>
    </citation>
    <scope>NUCLEOTIDE SEQUENCE [LARGE SCALE GENOMIC DNA]</scope>
    <source>
        <strain evidence="2">NED12-00049-6B</strain>
    </source>
</reference>
<gene>
    <name evidence="1" type="ORF">BU202_09905</name>
</gene>
<name>A0A1Q8E579_9STRE</name>
<sequence>MNYSVELTRFKVKEGKSAVVDEWMNFLNNHMEETLLTLEGEKMYVETIFRETLDGQEYLYWYSIQGIGGVDVEDSESDIDKKHLEYWADCIDNSFGFKDLEPQVVMIPKPIMDTMEKLDADYDRKYK</sequence>
<dbReference type="InterPro" id="IPR046174">
    <property type="entry name" value="DUF6176"/>
</dbReference>
<dbReference type="RefSeq" id="WP_075105600.1">
    <property type="nucleotide sequence ID" value="NZ_MSJM01000012.1"/>
</dbReference>
<keyword evidence="2" id="KW-1185">Reference proteome</keyword>
<organism evidence="1 2">
    <name type="scientific">Streptococcus cuniculi</name>
    <dbReference type="NCBI Taxonomy" id="1432788"/>
    <lineage>
        <taxon>Bacteria</taxon>
        <taxon>Bacillati</taxon>
        <taxon>Bacillota</taxon>
        <taxon>Bacilli</taxon>
        <taxon>Lactobacillales</taxon>
        <taxon>Streptococcaceae</taxon>
        <taxon>Streptococcus</taxon>
    </lineage>
</organism>
<dbReference type="AlphaFoldDB" id="A0A1Q8E579"/>
<protein>
    <submittedName>
        <fullName evidence="1">Uncharacterized protein</fullName>
    </submittedName>
</protein>
<dbReference type="OrthoDB" id="3233233at2"/>
<proteinExistence type="predicted"/>
<evidence type="ECO:0000313" key="2">
    <source>
        <dbReference type="Proteomes" id="UP000186890"/>
    </source>
</evidence>